<dbReference type="InterPro" id="IPR036188">
    <property type="entry name" value="FAD/NAD-bd_sf"/>
</dbReference>
<dbReference type="GO" id="GO:0016192">
    <property type="term" value="P:vesicle-mediated transport"/>
    <property type="evidence" value="ECO:0007669"/>
    <property type="project" value="TreeGrafter"/>
</dbReference>
<dbReference type="PRINTS" id="PR00893">
    <property type="entry name" value="RABESCORT"/>
</dbReference>
<feature type="compositionally biased region" description="Basic and acidic residues" evidence="5">
    <location>
        <begin position="469"/>
        <end position="485"/>
    </location>
</feature>
<evidence type="ECO:0000256" key="1">
    <source>
        <dbReference type="ARBA" id="ARBA00004496"/>
    </source>
</evidence>
<evidence type="ECO:0008006" key="8">
    <source>
        <dbReference type="Google" id="ProtNLM"/>
    </source>
</evidence>
<keyword evidence="4" id="KW-0963">Cytoplasm</keyword>
<evidence type="ECO:0000256" key="5">
    <source>
        <dbReference type="SAM" id="MobiDB-lite"/>
    </source>
</evidence>
<dbReference type="GO" id="GO:0007264">
    <property type="term" value="P:small GTPase-mediated signal transduction"/>
    <property type="evidence" value="ECO:0007669"/>
    <property type="project" value="InterPro"/>
</dbReference>
<dbReference type="Gene3D" id="1.10.405.10">
    <property type="entry name" value="Guanine Nucleotide Dissociation Inhibitor, domain 1"/>
    <property type="match status" value="1"/>
</dbReference>
<sequence>NEGLVEEKKKEWTVGDIKDEWRRFCLDLSPRVLFCCGEIIELLIRSDVARYCEFRTVSRVLTVLKDKLEPVPCSRADVFGSKIVSLIEKRLMMKFLQFAADFENHPQEYEGHKESTFLEFLKFKKLTPNLQHFVQHAIAMVDDSAKTEQGLSKTKKFLQSLGRYGNTAFLFPLYGTGELSQAFARMSAVFGGVYCLMETATHLLADADNKCCGIVTSKGQTINCKYLVAESSYLPQSFTKRISSGKISRGIYITDASISPSSDEDLSLLNFICKNNSSRSVTVLEMPPSACVCPKNLYVVYLTRVSDSDDPEGDLQEVRERLFAPSDCAATEETRPNILWSMHFTLNDWSSVEITDQAVENVLVSSEGGDAEIDLDKCVPEAKRLFHQVCPDEEFLPTPPNPEDIIHVDDTESPVATGGSSEFENGEETSEGNKDIETNSTETPDEENKIEENQDAPQATRSEVEGECNSEKSEVGEEKAGEKCEALSQDNES</sequence>
<reference evidence="6 7" key="1">
    <citation type="submission" date="2019-01" db="EMBL/GenBank/DDBJ databases">
        <title>A draft genome assembly of the solar-powered sea slug Elysia chlorotica.</title>
        <authorList>
            <person name="Cai H."/>
            <person name="Li Q."/>
            <person name="Fang X."/>
            <person name="Li J."/>
            <person name="Curtis N.E."/>
            <person name="Altenburger A."/>
            <person name="Shibata T."/>
            <person name="Feng M."/>
            <person name="Maeda T."/>
            <person name="Schwartz J.A."/>
            <person name="Shigenobu S."/>
            <person name="Lundholm N."/>
            <person name="Nishiyama T."/>
            <person name="Yang H."/>
            <person name="Hasebe M."/>
            <person name="Li S."/>
            <person name="Pierce S.K."/>
            <person name="Wang J."/>
        </authorList>
    </citation>
    <scope>NUCLEOTIDE SEQUENCE [LARGE SCALE GENOMIC DNA]</scope>
    <source>
        <strain evidence="6">EC2010</strain>
        <tissue evidence="6">Whole organism of an adult</tissue>
    </source>
</reference>
<dbReference type="Gene3D" id="3.30.519.10">
    <property type="entry name" value="Guanine Nucleotide Dissociation Inhibitor, domain 2"/>
    <property type="match status" value="1"/>
</dbReference>
<evidence type="ECO:0000256" key="4">
    <source>
        <dbReference type="ARBA" id="ARBA00022490"/>
    </source>
</evidence>
<dbReference type="GO" id="GO:0005092">
    <property type="term" value="F:GDP-dissociation inhibitor activity"/>
    <property type="evidence" value="ECO:0007669"/>
    <property type="project" value="InterPro"/>
</dbReference>
<dbReference type="GO" id="GO:0005096">
    <property type="term" value="F:GTPase activator activity"/>
    <property type="evidence" value="ECO:0007669"/>
    <property type="project" value="UniProtKB-KW"/>
</dbReference>
<dbReference type="Gene3D" id="3.50.50.60">
    <property type="entry name" value="FAD/NAD(P)-binding domain"/>
    <property type="match status" value="1"/>
</dbReference>
<dbReference type="GO" id="GO:0005968">
    <property type="term" value="C:Rab-protein geranylgeranyltransferase complex"/>
    <property type="evidence" value="ECO:0007669"/>
    <property type="project" value="InterPro"/>
</dbReference>
<dbReference type="PRINTS" id="PR00891">
    <property type="entry name" value="RABGDIREP"/>
</dbReference>
<dbReference type="SUPFAM" id="SSF54373">
    <property type="entry name" value="FAD-linked reductases, C-terminal domain"/>
    <property type="match status" value="1"/>
</dbReference>
<feature type="non-terminal residue" evidence="6">
    <location>
        <position position="1"/>
    </location>
</feature>
<evidence type="ECO:0000256" key="2">
    <source>
        <dbReference type="ARBA" id="ARBA00005593"/>
    </source>
</evidence>
<dbReference type="STRING" id="188477.A0A433TIY6"/>
<evidence type="ECO:0000256" key="3">
    <source>
        <dbReference type="ARBA" id="ARBA00022468"/>
    </source>
</evidence>
<comment type="caution">
    <text evidence="6">The sequence shown here is derived from an EMBL/GenBank/DDBJ whole genome shotgun (WGS) entry which is preliminary data.</text>
</comment>
<dbReference type="PIRSF" id="PIRSF016550">
    <property type="entry name" value="Rab_ger_ger_transf_A_euk"/>
    <property type="match status" value="1"/>
</dbReference>
<proteinExistence type="inferred from homology"/>
<dbReference type="Proteomes" id="UP000271974">
    <property type="component" value="Unassembled WGS sequence"/>
</dbReference>
<evidence type="ECO:0000313" key="6">
    <source>
        <dbReference type="EMBL" id="RUS81552.1"/>
    </source>
</evidence>
<dbReference type="SUPFAM" id="SSF51905">
    <property type="entry name" value="FAD/NAD(P)-binding domain"/>
    <property type="match status" value="1"/>
</dbReference>
<dbReference type="OrthoDB" id="1923006at2759"/>
<evidence type="ECO:0000313" key="7">
    <source>
        <dbReference type="Proteomes" id="UP000271974"/>
    </source>
</evidence>
<name>A0A433TIY6_ELYCH</name>
<dbReference type="InterPro" id="IPR001738">
    <property type="entry name" value="Rab_escort"/>
</dbReference>
<accession>A0A433TIY6</accession>
<gene>
    <name evidence="6" type="ORF">EGW08_010682</name>
</gene>
<organism evidence="6 7">
    <name type="scientific">Elysia chlorotica</name>
    <name type="common">Eastern emerald elysia</name>
    <name type="synonym">Sea slug</name>
    <dbReference type="NCBI Taxonomy" id="188477"/>
    <lineage>
        <taxon>Eukaryota</taxon>
        <taxon>Metazoa</taxon>
        <taxon>Spiralia</taxon>
        <taxon>Lophotrochozoa</taxon>
        <taxon>Mollusca</taxon>
        <taxon>Gastropoda</taxon>
        <taxon>Heterobranchia</taxon>
        <taxon>Euthyneura</taxon>
        <taxon>Panpulmonata</taxon>
        <taxon>Sacoglossa</taxon>
        <taxon>Placobranchoidea</taxon>
        <taxon>Plakobranchidae</taxon>
        <taxon>Elysia</taxon>
    </lineage>
</organism>
<dbReference type="GO" id="GO:0005829">
    <property type="term" value="C:cytosol"/>
    <property type="evidence" value="ECO:0007669"/>
    <property type="project" value="TreeGrafter"/>
</dbReference>
<dbReference type="InterPro" id="IPR018203">
    <property type="entry name" value="GDP_dissociation_inhibitor"/>
</dbReference>
<dbReference type="PANTHER" id="PTHR11787">
    <property type="entry name" value="RAB GDP-DISSOCIATION INHIBITOR"/>
    <property type="match status" value="1"/>
</dbReference>
<dbReference type="Pfam" id="PF00996">
    <property type="entry name" value="GDI"/>
    <property type="match status" value="1"/>
</dbReference>
<dbReference type="GO" id="GO:0005634">
    <property type="term" value="C:nucleus"/>
    <property type="evidence" value="ECO:0007669"/>
    <property type="project" value="TreeGrafter"/>
</dbReference>
<protein>
    <recommendedName>
        <fullName evidence="8">Rab proteins geranylgeranyltransferase component A</fullName>
    </recommendedName>
</protein>
<comment type="similarity">
    <text evidence="2">Belongs to the Rab GDI family.</text>
</comment>
<feature type="region of interest" description="Disordered" evidence="5">
    <location>
        <begin position="393"/>
        <end position="493"/>
    </location>
</feature>
<dbReference type="GO" id="GO:0006886">
    <property type="term" value="P:intracellular protein transport"/>
    <property type="evidence" value="ECO:0007669"/>
    <property type="project" value="InterPro"/>
</dbReference>
<keyword evidence="7" id="KW-1185">Reference proteome</keyword>
<dbReference type="FunFam" id="1.10.405.10:FF:000003">
    <property type="entry name" value="Rab proteins geranylgeranyltransferase component A"/>
    <property type="match status" value="1"/>
</dbReference>
<comment type="subcellular location">
    <subcellularLocation>
        <location evidence="1">Cytoplasm</location>
    </subcellularLocation>
</comment>
<dbReference type="AlphaFoldDB" id="A0A433TIY6"/>
<dbReference type="EMBL" id="RQTK01000331">
    <property type="protein sequence ID" value="RUS81552.1"/>
    <property type="molecule type" value="Genomic_DNA"/>
</dbReference>
<dbReference type="PANTHER" id="PTHR11787:SF4">
    <property type="entry name" value="CHM, RAB ESCORT PROTEIN 1"/>
    <property type="match status" value="1"/>
</dbReference>
<keyword evidence="3" id="KW-0343">GTPase activation</keyword>